<proteinExistence type="predicted"/>
<sequence length="254" mass="27944">MPTVCGVSLKIGRKPQYSTTTLCEASSNDIDQISSSLSDEPPQRKLPARRNVEKIYTNTYHHPVCSQTSNNLFRNAGFLSANASTTQTCGIPKSVPENIPKTQRVIPIFKAQCIRTPLATKQPVKPRTVPSFKPVARTPIFADQSTFPSASVKTQLSSQYTPVKRNLIKPSFSSQPIPGKTLTMQPVNMGVGKTQIIPAGKRKKQDAECNETVKKQRTKPKVQENVDIGSLAACGQEEPESFMRLILDLGIMFN</sequence>
<dbReference type="Proteomes" id="UP000694865">
    <property type="component" value="Unplaced"/>
</dbReference>
<evidence type="ECO:0000313" key="2">
    <source>
        <dbReference type="Proteomes" id="UP000694865"/>
    </source>
</evidence>
<dbReference type="GeneID" id="102804146"/>
<dbReference type="RefSeq" id="XP_006822596.1">
    <property type="nucleotide sequence ID" value="XM_006822533.1"/>
</dbReference>
<feature type="compositionally biased region" description="Basic and acidic residues" evidence="1">
    <location>
        <begin position="205"/>
        <end position="214"/>
    </location>
</feature>
<gene>
    <name evidence="3" type="primary">LOC102804146</name>
</gene>
<feature type="region of interest" description="Disordered" evidence="1">
    <location>
        <begin position="198"/>
        <end position="221"/>
    </location>
</feature>
<evidence type="ECO:0000256" key="1">
    <source>
        <dbReference type="SAM" id="MobiDB-lite"/>
    </source>
</evidence>
<organism evidence="2 3">
    <name type="scientific">Saccoglossus kowalevskii</name>
    <name type="common">Acorn worm</name>
    <dbReference type="NCBI Taxonomy" id="10224"/>
    <lineage>
        <taxon>Eukaryota</taxon>
        <taxon>Metazoa</taxon>
        <taxon>Hemichordata</taxon>
        <taxon>Enteropneusta</taxon>
        <taxon>Harrimaniidae</taxon>
        <taxon>Saccoglossus</taxon>
    </lineage>
</organism>
<evidence type="ECO:0000313" key="3">
    <source>
        <dbReference type="RefSeq" id="XP_006822596.1"/>
    </source>
</evidence>
<protein>
    <submittedName>
        <fullName evidence="3">Uncharacterized protein LOC102804146</fullName>
    </submittedName>
</protein>
<name>A0ABM0MRF5_SACKO</name>
<reference evidence="3" key="1">
    <citation type="submission" date="2025-08" db="UniProtKB">
        <authorList>
            <consortium name="RefSeq"/>
        </authorList>
    </citation>
    <scope>IDENTIFICATION</scope>
    <source>
        <tissue evidence="3">Testes</tissue>
    </source>
</reference>
<keyword evidence="2" id="KW-1185">Reference proteome</keyword>
<accession>A0ABM0MRF5</accession>